<feature type="transmembrane region" description="Helical" evidence="8">
    <location>
        <begin position="253"/>
        <end position="274"/>
    </location>
</feature>
<feature type="transmembrane region" description="Helical" evidence="8">
    <location>
        <begin position="151"/>
        <end position="177"/>
    </location>
</feature>
<organism evidence="9 10">
    <name type="scientific">Parasulfitobacter algicola</name>
    <dbReference type="NCBI Taxonomy" id="2614809"/>
    <lineage>
        <taxon>Bacteria</taxon>
        <taxon>Pseudomonadati</taxon>
        <taxon>Pseudomonadota</taxon>
        <taxon>Alphaproteobacteria</taxon>
        <taxon>Rhodobacterales</taxon>
        <taxon>Roseobacteraceae</taxon>
        <taxon>Parasulfitobacter</taxon>
    </lineage>
</organism>
<keyword evidence="10" id="KW-1185">Reference proteome</keyword>
<dbReference type="EMBL" id="JABUFE010000030">
    <property type="protein sequence ID" value="NSX57006.1"/>
    <property type="molecule type" value="Genomic_DNA"/>
</dbReference>
<keyword evidence="7 8" id="KW-0472">Membrane</keyword>
<dbReference type="InterPro" id="IPR037294">
    <property type="entry name" value="ABC_BtuC-like"/>
</dbReference>
<dbReference type="Pfam" id="PF01032">
    <property type="entry name" value="FecCD"/>
    <property type="match status" value="1"/>
</dbReference>
<gene>
    <name evidence="9" type="ORF">HRQ87_19690</name>
</gene>
<keyword evidence="3" id="KW-0813">Transport</keyword>
<keyword evidence="5 8" id="KW-0812">Transmembrane</keyword>
<dbReference type="Gene3D" id="1.10.3470.10">
    <property type="entry name" value="ABC transporter involved in vitamin B12 uptake, BtuC"/>
    <property type="match status" value="1"/>
</dbReference>
<dbReference type="InterPro" id="IPR000522">
    <property type="entry name" value="ABC_transptr_permease_BtuC"/>
</dbReference>
<evidence type="ECO:0000256" key="7">
    <source>
        <dbReference type="ARBA" id="ARBA00023136"/>
    </source>
</evidence>
<reference evidence="9 10" key="1">
    <citation type="submission" date="2020-06" db="EMBL/GenBank/DDBJ databases">
        <title>Sulfitobacter algicola sp. nov., isolated from green algae.</title>
        <authorList>
            <person name="Wang C."/>
        </authorList>
    </citation>
    <scope>NUCLEOTIDE SEQUENCE [LARGE SCALE GENOMIC DNA]</scope>
    <source>
        <strain evidence="9 10">1151</strain>
    </source>
</reference>
<evidence type="ECO:0000256" key="3">
    <source>
        <dbReference type="ARBA" id="ARBA00022448"/>
    </source>
</evidence>
<keyword evidence="4" id="KW-1003">Cell membrane</keyword>
<dbReference type="Proteomes" id="UP000777935">
    <property type="component" value="Unassembled WGS sequence"/>
</dbReference>
<dbReference type="PANTHER" id="PTHR30472:SF24">
    <property type="entry name" value="FERRIC ENTEROBACTIN TRANSPORT SYSTEM PERMEASE PROTEIN FEPG"/>
    <property type="match status" value="1"/>
</dbReference>
<feature type="transmembrane region" description="Helical" evidence="8">
    <location>
        <begin position="281"/>
        <end position="304"/>
    </location>
</feature>
<feature type="transmembrane region" description="Helical" evidence="8">
    <location>
        <begin position="310"/>
        <end position="329"/>
    </location>
</feature>
<evidence type="ECO:0000256" key="8">
    <source>
        <dbReference type="SAM" id="Phobius"/>
    </source>
</evidence>
<dbReference type="PANTHER" id="PTHR30472">
    <property type="entry name" value="FERRIC ENTEROBACTIN TRANSPORT SYSTEM PERMEASE PROTEIN"/>
    <property type="match status" value="1"/>
</dbReference>
<dbReference type="RefSeq" id="WP_174140158.1">
    <property type="nucleotide sequence ID" value="NZ_JABUFE010000030.1"/>
</dbReference>
<dbReference type="CDD" id="cd06550">
    <property type="entry name" value="TM_ABC_iron-siderophores_like"/>
    <property type="match status" value="1"/>
</dbReference>
<evidence type="ECO:0000256" key="1">
    <source>
        <dbReference type="ARBA" id="ARBA00004651"/>
    </source>
</evidence>
<proteinExistence type="inferred from homology"/>
<feature type="transmembrane region" description="Helical" evidence="8">
    <location>
        <begin position="227"/>
        <end position="247"/>
    </location>
</feature>
<protein>
    <submittedName>
        <fullName evidence="9">Iron ABC transporter permease</fullName>
    </submittedName>
</protein>
<feature type="transmembrane region" description="Helical" evidence="8">
    <location>
        <begin position="89"/>
        <end position="108"/>
    </location>
</feature>
<evidence type="ECO:0000256" key="5">
    <source>
        <dbReference type="ARBA" id="ARBA00022692"/>
    </source>
</evidence>
<evidence type="ECO:0000256" key="6">
    <source>
        <dbReference type="ARBA" id="ARBA00022989"/>
    </source>
</evidence>
<feature type="transmembrane region" description="Helical" evidence="8">
    <location>
        <begin position="120"/>
        <end position="142"/>
    </location>
</feature>
<evidence type="ECO:0000313" key="10">
    <source>
        <dbReference type="Proteomes" id="UP000777935"/>
    </source>
</evidence>
<accession>A0ABX2J153</accession>
<evidence type="ECO:0000256" key="4">
    <source>
        <dbReference type="ARBA" id="ARBA00022475"/>
    </source>
</evidence>
<feature type="transmembrane region" description="Helical" evidence="8">
    <location>
        <begin position="57"/>
        <end position="77"/>
    </location>
</feature>
<comment type="caution">
    <text evidence="9">The sequence shown here is derived from an EMBL/GenBank/DDBJ whole genome shotgun (WGS) entry which is preliminary data.</text>
</comment>
<dbReference type="SUPFAM" id="SSF81345">
    <property type="entry name" value="ABC transporter involved in vitamin B12 uptake, BtuC"/>
    <property type="match status" value="1"/>
</dbReference>
<feature type="transmembrane region" description="Helical" evidence="8">
    <location>
        <begin position="197"/>
        <end position="215"/>
    </location>
</feature>
<name>A0ABX2J153_9RHOB</name>
<sequence>MTGWNIRIWFVPFATFLSLLVLATGVGSSWISPSRVITALAGYGSDTDMLIVWTLRLPRVMLAALGGACLATAGFLLQRALRNPLASPSILGIVDGAGVGVLVFLWLLSDTANTLTVSILYQPIAASLGAVLTALLVAFFAWRDFGQPIRLILYGIAVAAIAKSIVTAFVLLAPVFSASKALIWLAGSVHAAKWSDAMIVGTLFFALWPIAMLMSRQLDQSVLDDETAVGTGLSVLALRGCMIALTVALTATAVSFIGAVGFVGLVAPHAAQALVGLRSKWVLIVTPLLGASMVLAADIIARTAASPLELPTGSITALVGAPYFIYLLIRQARHDQ</sequence>
<keyword evidence="6 8" id="KW-1133">Transmembrane helix</keyword>
<evidence type="ECO:0000313" key="9">
    <source>
        <dbReference type="EMBL" id="NSX57006.1"/>
    </source>
</evidence>
<comment type="similarity">
    <text evidence="2">Belongs to the binding-protein-dependent transport system permease family. FecCD subfamily.</text>
</comment>
<comment type="subcellular location">
    <subcellularLocation>
        <location evidence="1">Cell membrane</location>
        <topology evidence="1">Multi-pass membrane protein</topology>
    </subcellularLocation>
</comment>
<evidence type="ECO:0000256" key="2">
    <source>
        <dbReference type="ARBA" id="ARBA00007935"/>
    </source>
</evidence>